<dbReference type="InterPro" id="IPR037883">
    <property type="entry name" value="Knr4/Smi1-like_sf"/>
</dbReference>
<dbReference type="SUPFAM" id="SSF160631">
    <property type="entry name" value="SMI1/KNR4-like"/>
    <property type="match status" value="1"/>
</dbReference>
<reference evidence="1 2" key="1">
    <citation type="journal article" date="2020" name="Cell Host Microbe">
        <title>Functional and Genomic Variation between Human-Derived Isolates of Lachnospiraceae Reveals Inter- and Intra-Species Diversity.</title>
        <authorList>
            <person name="Sorbara M.T."/>
            <person name="Littmann E.R."/>
            <person name="Fontana E."/>
            <person name="Moody T.U."/>
            <person name="Kohout C.E."/>
            <person name="Gjonbalaj M."/>
            <person name="Eaton V."/>
            <person name="Seok R."/>
            <person name="Leiner I.M."/>
            <person name="Pamer E.G."/>
        </authorList>
    </citation>
    <scope>NUCLEOTIDE SEQUENCE [LARGE SCALE GENOMIC DNA]</scope>
    <source>
        <strain evidence="1 2">MSK.14.16</strain>
    </source>
</reference>
<evidence type="ECO:0000313" key="2">
    <source>
        <dbReference type="Proteomes" id="UP000821846"/>
    </source>
</evidence>
<proteinExistence type="predicted"/>
<evidence type="ECO:0000313" key="1">
    <source>
        <dbReference type="EMBL" id="NSG30695.1"/>
    </source>
</evidence>
<sequence>MGTGSFIGSSGRTKEEIQQAEEELCIRFAAEYHEYLERIGLASVEEHELTGLTKDIRLDVVAVTKEYRALYGPDTVSWYRSYEAEIR</sequence>
<name>A0ABX2H0S9_9FIRM</name>
<dbReference type="Gene3D" id="3.40.1580.10">
    <property type="entry name" value="SMI1/KNR4-like"/>
    <property type="match status" value="1"/>
</dbReference>
<dbReference type="Pfam" id="PF14567">
    <property type="entry name" value="SUKH_5"/>
    <property type="match status" value="1"/>
</dbReference>
<comment type="caution">
    <text evidence="1">The sequence shown here is derived from an EMBL/GenBank/DDBJ whole genome shotgun (WGS) entry which is preliminary data.</text>
</comment>
<dbReference type="Proteomes" id="UP000821846">
    <property type="component" value="Unassembled WGS sequence"/>
</dbReference>
<protein>
    <submittedName>
        <fullName evidence="1">SMI1/KNR4 family protein</fullName>
    </submittedName>
</protein>
<dbReference type="EMBL" id="JAAWUZ010000040">
    <property type="protein sequence ID" value="NSG30695.1"/>
    <property type="molecule type" value="Genomic_DNA"/>
</dbReference>
<accession>A0ABX2H0S9</accession>
<dbReference type="RefSeq" id="WP_173866609.1">
    <property type="nucleotide sequence ID" value="NZ_JAAWUU010000039.1"/>
</dbReference>
<organism evidence="1 2">
    <name type="scientific">Faecalicatena fissicatena</name>
    <dbReference type="NCBI Taxonomy" id="290055"/>
    <lineage>
        <taxon>Bacteria</taxon>
        <taxon>Bacillati</taxon>
        <taxon>Bacillota</taxon>
        <taxon>Clostridia</taxon>
        <taxon>Lachnospirales</taxon>
        <taxon>Lachnospiraceae</taxon>
        <taxon>Faecalicatena</taxon>
    </lineage>
</organism>
<gene>
    <name evidence="1" type="ORF">HFM93_10485</name>
</gene>
<keyword evidence="2" id="KW-1185">Reference proteome</keyword>